<evidence type="ECO:0008006" key="4">
    <source>
        <dbReference type="Google" id="ProtNLM"/>
    </source>
</evidence>
<name>A0ABT2APL2_9BURK</name>
<dbReference type="PROSITE" id="PS51257">
    <property type="entry name" value="PROKAR_LIPOPROTEIN"/>
    <property type="match status" value="1"/>
</dbReference>
<evidence type="ECO:0000256" key="1">
    <source>
        <dbReference type="SAM" id="SignalP"/>
    </source>
</evidence>
<feature type="signal peptide" evidence="1">
    <location>
        <begin position="1"/>
        <end position="19"/>
    </location>
</feature>
<keyword evidence="1" id="KW-0732">Signal</keyword>
<organism evidence="2 3">
    <name type="scientific">Massilia agri</name>
    <dbReference type="NCBI Taxonomy" id="1886785"/>
    <lineage>
        <taxon>Bacteria</taxon>
        <taxon>Pseudomonadati</taxon>
        <taxon>Pseudomonadota</taxon>
        <taxon>Betaproteobacteria</taxon>
        <taxon>Burkholderiales</taxon>
        <taxon>Oxalobacteraceae</taxon>
        <taxon>Telluria group</taxon>
        <taxon>Massilia</taxon>
    </lineage>
</organism>
<reference evidence="2 3" key="1">
    <citation type="submission" date="2022-08" db="EMBL/GenBank/DDBJ databases">
        <title>Reclassification of Massilia species as members of the genera Telluria, Duganella, Pseudoduganella, Mokoshia gen. nov. and Zemynaea gen. nov. using orthogonal and non-orthogonal genome-based approaches.</title>
        <authorList>
            <person name="Bowman J.P."/>
        </authorList>
    </citation>
    <scope>NUCLEOTIDE SEQUENCE [LARGE SCALE GENOMIC DNA]</scope>
    <source>
        <strain evidence="2 3">JCM 31661</strain>
    </source>
</reference>
<proteinExistence type="predicted"/>
<sequence length="210" mass="22374">MRIVAILALALLAACSSKPLPPDWQLDAKGSLDGSVDDYLKGHTAAADAGFRSARQATTATGRPDYVAQVELVRCAARVASLDFDDCPGYAALAQEATPEQRAYAEYLYGRWQNVNAAQLPEQHRPVLAGAQVAAVTDPLARLVAAGAAFKAGRITPEDITRAIETASNQGWRRPLLAWLGVQARRAEAAGDAQEAQRIRRRIALASGQG</sequence>
<dbReference type="RefSeq" id="WP_258828916.1">
    <property type="nucleotide sequence ID" value="NZ_JANUHA010000011.1"/>
</dbReference>
<keyword evidence="3" id="KW-1185">Reference proteome</keyword>
<dbReference type="Proteomes" id="UP001206572">
    <property type="component" value="Unassembled WGS sequence"/>
</dbReference>
<evidence type="ECO:0000313" key="2">
    <source>
        <dbReference type="EMBL" id="MCS0597900.1"/>
    </source>
</evidence>
<feature type="chain" id="PRO_5047097104" description="Sel1 repeat family protein" evidence="1">
    <location>
        <begin position="20"/>
        <end position="210"/>
    </location>
</feature>
<accession>A0ABT2APL2</accession>
<protein>
    <recommendedName>
        <fullName evidence="4">Sel1 repeat family protein</fullName>
    </recommendedName>
</protein>
<dbReference type="EMBL" id="JANUHA010000011">
    <property type="protein sequence ID" value="MCS0597900.1"/>
    <property type="molecule type" value="Genomic_DNA"/>
</dbReference>
<evidence type="ECO:0000313" key="3">
    <source>
        <dbReference type="Proteomes" id="UP001206572"/>
    </source>
</evidence>
<comment type="caution">
    <text evidence="2">The sequence shown here is derived from an EMBL/GenBank/DDBJ whole genome shotgun (WGS) entry which is preliminary data.</text>
</comment>
<gene>
    <name evidence="2" type="ORF">NX780_16245</name>
</gene>